<proteinExistence type="predicted"/>
<keyword evidence="2" id="KW-1185">Reference proteome</keyword>
<sequence>MLSNGKKATALASTLPLFDIASLGKARLTEPGILQGQGCDEKDEGSDKCNCSHVRGPSPHIQMAAACPIQTFSRAFRFVRAALRRGQTRERTG</sequence>
<name>A0ACB8STI5_9AGAM</name>
<gene>
    <name evidence="1" type="ORF">BV25DRAFT_1828948</name>
</gene>
<evidence type="ECO:0000313" key="2">
    <source>
        <dbReference type="Proteomes" id="UP000814140"/>
    </source>
</evidence>
<dbReference type="Proteomes" id="UP000814140">
    <property type="component" value="Unassembled WGS sequence"/>
</dbReference>
<organism evidence="1 2">
    <name type="scientific">Artomyces pyxidatus</name>
    <dbReference type="NCBI Taxonomy" id="48021"/>
    <lineage>
        <taxon>Eukaryota</taxon>
        <taxon>Fungi</taxon>
        <taxon>Dikarya</taxon>
        <taxon>Basidiomycota</taxon>
        <taxon>Agaricomycotina</taxon>
        <taxon>Agaricomycetes</taxon>
        <taxon>Russulales</taxon>
        <taxon>Auriscalpiaceae</taxon>
        <taxon>Artomyces</taxon>
    </lineage>
</organism>
<evidence type="ECO:0000313" key="1">
    <source>
        <dbReference type="EMBL" id="KAI0059425.1"/>
    </source>
</evidence>
<accession>A0ACB8STI5</accession>
<comment type="caution">
    <text evidence="1">The sequence shown here is derived from an EMBL/GenBank/DDBJ whole genome shotgun (WGS) entry which is preliminary data.</text>
</comment>
<protein>
    <submittedName>
        <fullName evidence="1">Uncharacterized protein</fullName>
    </submittedName>
</protein>
<reference evidence="1" key="2">
    <citation type="journal article" date="2022" name="New Phytol.">
        <title>Evolutionary transition to the ectomycorrhizal habit in the genomes of a hyperdiverse lineage of mushroom-forming fungi.</title>
        <authorList>
            <person name="Looney B."/>
            <person name="Miyauchi S."/>
            <person name="Morin E."/>
            <person name="Drula E."/>
            <person name="Courty P.E."/>
            <person name="Kohler A."/>
            <person name="Kuo A."/>
            <person name="LaButti K."/>
            <person name="Pangilinan J."/>
            <person name="Lipzen A."/>
            <person name="Riley R."/>
            <person name="Andreopoulos W."/>
            <person name="He G."/>
            <person name="Johnson J."/>
            <person name="Nolan M."/>
            <person name="Tritt A."/>
            <person name="Barry K.W."/>
            <person name="Grigoriev I.V."/>
            <person name="Nagy L.G."/>
            <person name="Hibbett D."/>
            <person name="Henrissat B."/>
            <person name="Matheny P.B."/>
            <person name="Labbe J."/>
            <person name="Martin F.M."/>
        </authorList>
    </citation>
    <scope>NUCLEOTIDE SEQUENCE</scope>
    <source>
        <strain evidence="1">HHB10654</strain>
    </source>
</reference>
<reference evidence="1" key="1">
    <citation type="submission" date="2021-03" db="EMBL/GenBank/DDBJ databases">
        <authorList>
            <consortium name="DOE Joint Genome Institute"/>
            <person name="Ahrendt S."/>
            <person name="Looney B.P."/>
            <person name="Miyauchi S."/>
            <person name="Morin E."/>
            <person name="Drula E."/>
            <person name="Courty P.E."/>
            <person name="Chicoki N."/>
            <person name="Fauchery L."/>
            <person name="Kohler A."/>
            <person name="Kuo A."/>
            <person name="Labutti K."/>
            <person name="Pangilinan J."/>
            <person name="Lipzen A."/>
            <person name="Riley R."/>
            <person name="Andreopoulos W."/>
            <person name="He G."/>
            <person name="Johnson J."/>
            <person name="Barry K.W."/>
            <person name="Grigoriev I.V."/>
            <person name="Nagy L."/>
            <person name="Hibbett D."/>
            <person name="Henrissat B."/>
            <person name="Matheny P.B."/>
            <person name="Labbe J."/>
            <person name="Martin F."/>
        </authorList>
    </citation>
    <scope>NUCLEOTIDE SEQUENCE</scope>
    <source>
        <strain evidence="1">HHB10654</strain>
    </source>
</reference>
<dbReference type="EMBL" id="MU277226">
    <property type="protein sequence ID" value="KAI0059425.1"/>
    <property type="molecule type" value="Genomic_DNA"/>
</dbReference>